<sequence length="1122" mass="124072">MAENIEDGLDSLGLKEVLDADPRPTFVLDLDPDDPGSNVSTAICPVFCNAALRLHERLLDAVLGSDNGLPDDNPHHAWVTGVTTHDDSKDVFPQSFIYHDLMWTGSTVRKRWRLVSGTGLWQVDPDPPLDLASGAPLEVATGGGQASLSSKKAGSRNGPVQADRDDRRPSQAFDLSHTSLPPAGESSSSPIFYPRQPTTSGSIKTGNSKSSQNISLNLATLPERAAIDWTVPEPQGQLSTHLQYVRSVDWSATSLGPMDQWSSEFRQIANLVMTNPHPVALFWGSKLTVIYNEAYANEVAGNKHPTLMGTDFADFFAEIWDYCGPLFEECGRTGISVRKDNDFVSLYRHGMLEETYFSWTYVPVYSSSTRELSGFYNGPFQTTSMVLQARRMQTINSIGERTSAAKTVKQFWKYVLESLRENPRDVPFALLYSVGEDDDGEFSSAASETSISLKTCHFEGSLGLATSLASTILFEEETRRMRDAFEAAHLEKENLTQQLDLQASRLRRMTELSPLGMFLISPEGVLREANDTFFEMTGLPRESQSELSWMDIIMPSSIKTMEDGWHILANEHRPWSDELQLNVRHANPVNLQGDAIDYWVMFIAQPEIASDGSLRSIMGSITDISKTKWAQGLQEFQLSEAEETRRQQNEFIDITSHEMRNPLSAILQCADDITTVLAECKKKGVSPDVDTITSCLESAQTISLCVQHQKSIVDDILTVSKLDSNLLLITPIPTQPEQILSRALRMFESELQAKDIEAKFEVHPSYIENKVDWVSLDPSRVLQVLINLLTNAIKFTATSKSRRLAVAVAASREPPVLSHIKGFQFAPLTNARNLADDRNDSETLYIRFKVQDSGCGLTAEEKQILFQRFKQASPRTHAQYGGSGLGLFISKRLAELHGGQIGVASEAGEGSIFSFYVQAKRCEPPVDAGQDPILPLERHLNGDMSLQQQLAPQRQDLALSGGQGASLVVAKAVKQFDPKKTTILVVEDNLINQRVLANQLKKAGCKVNLANDGLEALEFLRSTHFCDKTKGVALDIILMDLEMPNMDGLTCVREIRKMEATGEVKGHVPVIAVTANVRDQQVATARQSGMDDVLSKPFRIPDLLKQVETLLLADSISAVHIA</sequence>
<name>A0A9P4Y7K1_CRYP1</name>
<evidence type="ECO:0000256" key="3">
    <source>
        <dbReference type="SAM" id="MobiDB-lite"/>
    </source>
</evidence>
<dbReference type="CDD" id="cd16922">
    <property type="entry name" value="HATPase_EvgS-ArcB-TorS-like"/>
    <property type="match status" value="1"/>
</dbReference>
<dbReference type="PROSITE" id="PS50109">
    <property type="entry name" value="HIS_KIN"/>
    <property type="match status" value="1"/>
</dbReference>
<dbReference type="InterPro" id="IPR050956">
    <property type="entry name" value="2C_system_His_kinase"/>
</dbReference>
<dbReference type="Pfam" id="PF13188">
    <property type="entry name" value="PAS_8"/>
    <property type="match status" value="1"/>
</dbReference>
<dbReference type="InterPro" id="IPR036097">
    <property type="entry name" value="HisK_dim/P_sf"/>
</dbReference>
<evidence type="ECO:0000259" key="5">
    <source>
        <dbReference type="PROSITE" id="PS50110"/>
    </source>
</evidence>
<dbReference type="SMART" id="SM00091">
    <property type="entry name" value="PAS"/>
    <property type="match status" value="1"/>
</dbReference>
<dbReference type="Gene3D" id="3.30.565.10">
    <property type="entry name" value="Histidine kinase-like ATPase, C-terminal domain"/>
    <property type="match status" value="1"/>
</dbReference>
<keyword evidence="8" id="KW-1185">Reference proteome</keyword>
<dbReference type="PROSITE" id="PS50112">
    <property type="entry name" value="PAS"/>
    <property type="match status" value="1"/>
</dbReference>
<dbReference type="CDD" id="cd17546">
    <property type="entry name" value="REC_hyHK_CKI1_RcsC-like"/>
    <property type="match status" value="1"/>
</dbReference>
<dbReference type="Gene3D" id="3.30.450.20">
    <property type="entry name" value="PAS domain"/>
    <property type="match status" value="2"/>
</dbReference>
<dbReference type="SUPFAM" id="SSF55785">
    <property type="entry name" value="PYP-like sensor domain (PAS domain)"/>
    <property type="match status" value="1"/>
</dbReference>
<comment type="caution">
    <text evidence="7">The sequence shown here is derived from an EMBL/GenBank/DDBJ whole genome shotgun (WGS) entry which is preliminary data.</text>
</comment>
<dbReference type="EMBL" id="MU032346">
    <property type="protein sequence ID" value="KAF3767951.1"/>
    <property type="molecule type" value="Genomic_DNA"/>
</dbReference>
<dbReference type="InterPro" id="IPR001789">
    <property type="entry name" value="Sig_transdc_resp-reg_receiver"/>
</dbReference>
<dbReference type="GO" id="GO:0000155">
    <property type="term" value="F:phosphorelay sensor kinase activity"/>
    <property type="evidence" value="ECO:0007669"/>
    <property type="project" value="InterPro"/>
</dbReference>
<accession>A0A9P4Y7K1</accession>
<dbReference type="NCBIfam" id="TIGR00229">
    <property type="entry name" value="sensory_box"/>
    <property type="match status" value="1"/>
</dbReference>
<dbReference type="PRINTS" id="PR00344">
    <property type="entry name" value="BCTRLSENSOR"/>
</dbReference>
<dbReference type="Pfam" id="PF26131">
    <property type="entry name" value="PAS-like"/>
    <property type="match status" value="1"/>
</dbReference>
<evidence type="ECO:0000259" key="4">
    <source>
        <dbReference type="PROSITE" id="PS50109"/>
    </source>
</evidence>
<dbReference type="InterPro" id="IPR058846">
    <property type="entry name" value="PAS-like"/>
</dbReference>
<dbReference type="SUPFAM" id="SSF52172">
    <property type="entry name" value="CheY-like"/>
    <property type="match status" value="1"/>
</dbReference>
<dbReference type="InterPro" id="IPR036890">
    <property type="entry name" value="HATPase_C_sf"/>
</dbReference>
<dbReference type="PROSITE" id="PS50110">
    <property type="entry name" value="RESPONSE_REGULATORY"/>
    <property type="match status" value="1"/>
</dbReference>
<dbReference type="InterPro" id="IPR000014">
    <property type="entry name" value="PAS"/>
</dbReference>
<dbReference type="OrthoDB" id="303614at2759"/>
<dbReference type="SMART" id="SM00448">
    <property type="entry name" value="REC"/>
    <property type="match status" value="1"/>
</dbReference>
<dbReference type="CDD" id="cd00082">
    <property type="entry name" value="HisKA"/>
    <property type="match status" value="1"/>
</dbReference>
<dbReference type="Gene3D" id="1.10.287.130">
    <property type="match status" value="1"/>
</dbReference>
<feature type="modified residue" description="4-aspartylphosphate" evidence="2">
    <location>
        <position position="1040"/>
    </location>
</feature>
<protein>
    <recommendedName>
        <fullName evidence="9">Histidine kinase</fullName>
    </recommendedName>
</protein>
<feature type="domain" description="Response regulatory" evidence="5">
    <location>
        <begin position="982"/>
        <end position="1111"/>
    </location>
</feature>
<evidence type="ECO:0000313" key="8">
    <source>
        <dbReference type="Proteomes" id="UP000803844"/>
    </source>
</evidence>
<feature type="region of interest" description="Disordered" evidence="3">
    <location>
        <begin position="132"/>
        <end position="210"/>
    </location>
</feature>
<dbReference type="CDD" id="cd00130">
    <property type="entry name" value="PAS"/>
    <property type="match status" value="1"/>
</dbReference>
<dbReference type="PANTHER" id="PTHR43719:SF30">
    <property type="entry name" value="TWO-COMPONENT SYSTEM RESPONSE REGULATOR"/>
    <property type="match status" value="1"/>
</dbReference>
<dbReference type="AlphaFoldDB" id="A0A9P4Y7K1"/>
<dbReference type="InterPro" id="IPR035965">
    <property type="entry name" value="PAS-like_dom_sf"/>
</dbReference>
<keyword evidence="1 2" id="KW-0597">Phosphoprotein</keyword>
<reference evidence="7" key="1">
    <citation type="journal article" date="2020" name="Phytopathology">
        <title>Genome sequence of the chestnut blight fungus Cryphonectria parasitica EP155: A fundamental resource for an archetypical invasive plant pathogen.</title>
        <authorList>
            <person name="Crouch J.A."/>
            <person name="Dawe A."/>
            <person name="Aerts A."/>
            <person name="Barry K."/>
            <person name="Churchill A.C.L."/>
            <person name="Grimwood J."/>
            <person name="Hillman B."/>
            <person name="Milgroom M.G."/>
            <person name="Pangilinan J."/>
            <person name="Smith M."/>
            <person name="Salamov A."/>
            <person name="Schmutz J."/>
            <person name="Yadav J."/>
            <person name="Grigoriev I.V."/>
            <person name="Nuss D."/>
        </authorList>
    </citation>
    <scope>NUCLEOTIDE SEQUENCE</scope>
    <source>
        <strain evidence="7">EP155</strain>
    </source>
</reference>
<evidence type="ECO:0000256" key="2">
    <source>
        <dbReference type="PROSITE-ProRule" id="PRU00169"/>
    </source>
</evidence>
<gene>
    <name evidence="7" type="ORF">M406DRAFT_90515</name>
</gene>
<dbReference type="SUPFAM" id="SSF55874">
    <property type="entry name" value="ATPase domain of HSP90 chaperone/DNA topoisomerase II/histidine kinase"/>
    <property type="match status" value="1"/>
</dbReference>
<evidence type="ECO:0000259" key="6">
    <source>
        <dbReference type="PROSITE" id="PS50112"/>
    </source>
</evidence>
<dbReference type="Pfam" id="PF02518">
    <property type="entry name" value="HATPase_c"/>
    <property type="match status" value="1"/>
</dbReference>
<dbReference type="GeneID" id="63843309"/>
<organism evidence="7 8">
    <name type="scientific">Cryphonectria parasitica (strain ATCC 38755 / EP155)</name>
    <dbReference type="NCBI Taxonomy" id="660469"/>
    <lineage>
        <taxon>Eukaryota</taxon>
        <taxon>Fungi</taxon>
        <taxon>Dikarya</taxon>
        <taxon>Ascomycota</taxon>
        <taxon>Pezizomycotina</taxon>
        <taxon>Sordariomycetes</taxon>
        <taxon>Sordariomycetidae</taxon>
        <taxon>Diaporthales</taxon>
        <taxon>Cryphonectriaceae</taxon>
        <taxon>Cryphonectria-Endothia species complex</taxon>
        <taxon>Cryphonectria</taxon>
    </lineage>
</organism>
<dbReference type="SMART" id="SM00388">
    <property type="entry name" value="HisKA"/>
    <property type="match status" value="1"/>
</dbReference>
<feature type="domain" description="PAS" evidence="6">
    <location>
        <begin position="502"/>
        <end position="543"/>
    </location>
</feature>
<feature type="domain" description="Histidine kinase" evidence="4">
    <location>
        <begin position="654"/>
        <end position="921"/>
    </location>
</feature>
<dbReference type="SMART" id="SM00387">
    <property type="entry name" value="HATPase_c"/>
    <property type="match status" value="1"/>
</dbReference>
<feature type="compositionally biased region" description="Polar residues" evidence="3">
    <location>
        <begin position="185"/>
        <end position="210"/>
    </location>
</feature>
<dbReference type="InterPro" id="IPR004358">
    <property type="entry name" value="Sig_transdc_His_kin-like_C"/>
</dbReference>
<dbReference type="RefSeq" id="XP_040778912.1">
    <property type="nucleotide sequence ID" value="XM_040926180.1"/>
</dbReference>
<evidence type="ECO:0000256" key="1">
    <source>
        <dbReference type="ARBA" id="ARBA00022553"/>
    </source>
</evidence>
<dbReference type="InterPro" id="IPR005467">
    <property type="entry name" value="His_kinase_dom"/>
</dbReference>
<dbReference type="InterPro" id="IPR003661">
    <property type="entry name" value="HisK_dim/P_dom"/>
</dbReference>
<dbReference type="InterPro" id="IPR011006">
    <property type="entry name" value="CheY-like_superfamily"/>
</dbReference>
<dbReference type="PANTHER" id="PTHR43719">
    <property type="entry name" value="TWO-COMPONENT HISTIDINE KINASE"/>
    <property type="match status" value="1"/>
</dbReference>
<evidence type="ECO:0000313" key="7">
    <source>
        <dbReference type="EMBL" id="KAF3767951.1"/>
    </source>
</evidence>
<evidence type="ECO:0008006" key="9">
    <source>
        <dbReference type="Google" id="ProtNLM"/>
    </source>
</evidence>
<dbReference type="Gene3D" id="3.40.50.2300">
    <property type="match status" value="1"/>
</dbReference>
<proteinExistence type="predicted"/>
<dbReference type="InterPro" id="IPR003594">
    <property type="entry name" value="HATPase_dom"/>
</dbReference>
<dbReference type="SUPFAM" id="SSF47384">
    <property type="entry name" value="Homodimeric domain of signal transducing histidine kinase"/>
    <property type="match status" value="1"/>
</dbReference>
<dbReference type="Proteomes" id="UP000803844">
    <property type="component" value="Unassembled WGS sequence"/>
</dbReference>
<dbReference type="Pfam" id="PF00072">
    <property type="entry name" value="Response_reg"/>
    <property type="match status" value="1"/>
</dbReference>